<evidence type="ECO:0000313" key="4">
    <source>
        <dbReference type="Proteomes" id="UP000222542"/>
    </source>
</evidence>
<gene>
    <name evidence="3" type="ORF">T459_00206</name>
</gene>
<dbReference type="InterPro" id="IPR011705">
    <property type="entry name" value="BACK"/>
</dbReference>
<dbReference type="AlphaFoldDB" id="A0A2G3ADL7"/>
<feature type="domain" description="BACK" evidence="2">
    <location>
        <begin position="48"/>
        <end position="107"/>
    </location>
</feature>
<reference evidence="3 4" key="1">
    <citation type="journal article" date="2014" name="Nat. Genet.">
        <title>Genome sequence of the hot pepper provides insights into the evolution of pungency in Capsicum species.</title>
        <authorList>
            <person name="Kim S."/>
            <person name="Park M."/>
            <person name="Yeom S.I."/>
            <person name="Kim Y.M."/>
            <person name="Lee J.M."/>
            <person name="Lee H.A."/>
            <person name="Seo E."/>
            <person name="Choi J."/>
            <person name="Cheong K."/>
            <person name="Kim K.T."/>
            <person name="Jung K."/>
            <person name="Lee G.W."/>
            <person name="Oh S.K."/>
            <person name="Bae C."/>
            <person name="Kim S.B."/>
            <person name="Lee H.Y."/>
            <person name="Kim S.Y."/>
            <person name="Kim M.S."/>
            <person name="Kang B.C."/>
            <person name="Jo Y.D."/>
            <person name="Yang H.B."/>
            <person name="Jeong H.J."/>
            <person name="Kang W.H."/>
            <person name="Kwon J.K."/>
            <person name="Shin C."/>
            <person name="Lim J.Y."/>
            <person name="Park J.H."/>
            <person name="Huh J.H."/>
            <person name="Kim J.S."/>
            <person name="Kim B.D."/>
            <person name="Cohen O."/>
            <person name="Paran I."/>
            <person name="Suh M.C."/>
            <person name="Lee S.B."/>
            <person name="Kim Y.K."/>
            <person name="Shin Y."/>
            <person name="Noh S.J."/>
            <person name="Park J."/>
            <person name="Seo Y.S."/>
            <person name="Kwon S.Y."/>
            <person name="Kim H.A."/>
            <person name="Park J.M."/>
            <person name="Kim H.J."/>
            <person name="Choi S.B."/>
            <person name="Bosland P.W."/>
            <person name="Reeves G."/>
            <person name="Jo S.H."/>
            <person name="Lee B.W."/>
            <person name="Cho H.T."/>
            <person name="Choi H.S."/>
            <person name="Lee M.S."/>
            <person name="Yu Y."/>
            <person name="Do Choi Y."/>
            <person name="Park B.S."/>
            <person name="van Deynze A."/>
            <person name="Ashrafi H."/>
            <person name="Hill T."/>
            <person name="Kim W.T."/>
            <person name="Pai H.S."/>
            <person name="Ahn H.K."/>
            <person name="Yeam I."/>
            <person name="Giovannoni J.J."/>
            <person name="Rose J.K."/>
            <person name="Sorensen I."/>
            <person name="Lee S.J."/>
            <person name="Kim R.W."/>
            <person name="Choi I.Y."/>
            <person name="Choi B.S."/>
            <person name="Lim J.S."/>
            <person name="Lee Y.H."/>
            <person name="Choi D."/>
        </authorList>
    </citation>
    <scope>NUCLEOTIDE SEQUENCE [LARGE SCALE GENOMIC DNA]</scope>
    <source>
        <strain evidence="4">cv. CM334</strain>
    </source>
</reference>
<reference evidence="3 4" key="2">
    <citation type="journal article" date="2017" name="Genome Biol.">
        <title>New reference genome sequences of hot pepper reveal the massive evolution of plant disease-resistance genes by retroduplication.</title>
        <authorList>
            <person name="Kim S."/>
            <person name="Park J."/>
            <person name="Yeom S.I."/>
            <person name="Kim Y.M."/>
            <person name="Seo E."/>
            <person name="Kim K.T."/>
            <person name="Kim M.S."/>
            <person name="Lee J.M."/>
            <person name="Cheong K."/>
            <person name="Shin H.S."/>
            <person name="Kim S.B."/>
            <person name="Han K."/>
            <person name="Lee J."/>
            <person name="Park M."/>
            <person name="Lee H.A."/>
            <person name="Lee H.Y."/>
            <person name="Lee Y."/>
            <person name="Oh S."/>
            <person name="Lee J.H."/>
            <person name="Choi E."/>
            <person name="Choi E."/>
            <person name="Lee S.E."/>
            <person name="Jeon J."/>
            <person name="Kim H."/>
            <person name="Choi G."/>
            <person name="Song H."/>
            <person name="Lee J."/>
            <person name="Lee S.C."/>
            <person name="Kwon J.K."/>
            <person name="Lee H.Y."/>
            <person name="Koo N."/>
            <person name="Hong Y."/>
            <person name="Kim R.W."/>
            <person name="Kang W.H."/>
            <person name="Huh J.H."/>
            <person name="Kang B.C."/>
            <person name="Yang T.J."/>
            <person name="Lee Y.H."/>
            <person name="Bennetzen J.L."/>
            <person name="Choi D."/>
        </authorList>
    </citation>
    <scope>NUCLEOTIDE SEQUENCE [LARGE SCALE GENOMIC DNA]</scope>
    <source>
        <strain evidence="4">cv. CM334</strain>
    </source>
</reference>
<accession>A0A2G3ADL7</accession>
<dbReference type="PANTHER" id="PTHR46336:SF18">
    <property type="entry name" value="BTB_POZ DOMAIN-CONTAINING PROTEIN POB1-LIKE"/>
    <property type="match status" value="1"/>
</dbReference>
<dbReference type="GO" id="GO:0010114">
    <property type="term" value="P:response to red light"/>
    <property type="evidence" value="ECO:0000318"/>
    <property type="project" value="GO_Central"/>
</dbReference>
<keyword evidence="4" id="KW-1185">Reference proteome</keyword>
<protein>
    <submittedName>
        <fullName evidence="3">BTB/POZ domain-containing protein POB1</fullName>
    </submittedName>
</protein>
<sequence length="186" mass="21326">MAANKFEVESCMRYCSLFLQKLNMTTESALVYLSIPFNESMANAVWPLTDAAKQFLARRYRNITRFQEEVLRLPLWGIEVVLSSDNLHIASEDDVHDFAVKWAHMHYPSLEERRKAFRLGRQGFFLSAHCERDQQNAVQCFGLYLGMQEKGLESLPVDFKFAVRISPVGNTRSNTLEATSSLSSFC</sequence>
<organism evidence="3 4">
    <name type="scientific">Capsicum annuum</name>
    <name type="common">Capsicum pepper</name>
    <dbReference type="NCBI Taxonomy" id="4072"/>
    <lineage>
        <taxon>Eukaryota</taxon>
        <taxon>Viridiplantae</taxon>
        <taxon>Streptophyta</taxon>
        <taxon>Embryophyta</taxon>
        <taxon>Tracheophyta</taxon>
        <taxon>Spermatophyta</taxon>
        <taxon>Magnoliopsida</taxon>
        <taxon>eudicotyledons</taxon>
        <taxon>Gunneridae</taxon>
        <taxon>Pentapetalae</taxon>
        <taxon>asterids</taxon>
        <taxon>lamiids</taxon>
        <taxon>Solanales</taxon>
        <taxon>Solanaceae</taxon>
        <taxon>Solanoideae</taxon>
        <taxon>Capsiceae</taxon>
        <taxon>Capsicum</taxon>
    </lineage>
</organism>
<evidence type="ECO:0000259" key="2">
    <source>
        <dbReference type="Pfam" id="PF07707"/>
    </source>
</evidence>
<proteinExistence type="predicted"/>
<evidence type="ECO:0000313" key="3">
    <source>
        <dbReference type="EMBL" id="PHT92324.1"/>
    </source>
</evidence>
<dbReference type="GO" id="GO:0005634">
    <property type="term" value="C:nucleus"/>
    <property type="evidence" value="ECO:0000318"/>
    <property type="project" value="GO_Central"/>
</dbReference>
<dbReference type="Pfam" id="PF07707">
    <property type="entry name" value="BACK"/>
    <property type="match status" value="1"/>
</dbReference>
<dbReference type="InterPro" id="IPR045890">
    <property type="entry name" value="POB1-like"/>
</dbReference>
<dbReference type="STRING" id="4072.A0A2G3ADL7"/>
<dbReference type="PANTHER" id="PTHR46336">
    <property type="entry name" value="OS02G0260700 PROTEIN"/>
    <property type="match status" value="1"/>
</dbReference>
<evidence type="ECO:0000256" key="1">
    <source>
        <dbReference type="ARBA" id="ARBA00002668"/>
    </source>
</evidence>
<dbReference type="Proteomes" id="UP000222542">
    <property type="component" value="Unassembled WGS sequence"/>
</dbReference>
<dbReference type="Gene3D" id="1.25.40.420">
    <property type="match status" value="1"/>
</dbReference>
<dbReference type="EMBL" id="AYRZ02000001">
    <property type="protein sequence ID" value="PHT92324.1"/>
    <property type="molecule type" value="Genomic_DNA"/>
</dbReference>
<comment type="function">
    <text evidence="1">May act as a substrate-specific adapter of an E3 ubiquitin-protein ligase complex (CUL3-RBX1-BTB) which mediates the ubiquitination and subsequent proteasomal degradation of target proteins.</text>
</comment>
<comment type="caution">
    <text evidence="3">The sequence shown here is derived from an EMBL/GenBank/DDBJ whole genome shotgun (WGS) entry which is preliminary data.</text>
</comment>
<name>A0A2G3ADL7_CAPAN</name>
<dbReference type="Gramene" id="PHT92324">
    <property type="protein sequence ID" value="PHT92324"/>
    <property type="gene ID" value="T459_00206"/>
</dbReference>